<dbReference type="PANTHER" id="PTHR37943">
    <property type="entry name" value="PROTEIN VES"/>
    <property type="match status" value="1"/>
</dbReference>
<dbReference type="InterPro" id="IPR014710">
    <property type="entry name" value="RmlC-like_jellyroll"/>
</dbReference>
<dbReference type="EMBL" id="PRLP01000088">
    <property type="protein sequence ID" value="PPC75494.1"/>
    <property type="molecule type" value="Genomic_DNA"/>
</dbReference>
<dbReference type="CDD" id="cd20293">
    <property type="entry name" value="cupin_HutD_N"/>
    <property type="match status" value="1"/>
</dbReference>
<dbReference type="Pfam" id="PF05962">
    <property type="entry name" value="HutD"/>
    <property type="match status" value="1"/>
</dbReference>
<gene>
    <name evidence="1" type="ORF">C4K68_20250</name>
</gene>
<organism evidence="1 2">
    <name type="scientific">Proteobacteria bacterium 228</name>
    <dbReference type="NCBI Taxonomy" id="2083153"/>
    <lineage>
        <taxon>Bacteria</taxon>
        <taxon>Pseudomonadati</taxon>
        <taxon>Pseudomonadota</taxon>
    </lineage>
</organism>
<evidence type="ECO:0000313" key="1">
    <source>
        <dbReference type="EMBL" id="PPC75494.1"/>
    </source>
</evidence>
<dbReference type="Proteomes" id="UP000238196">
    <property type="component" value="Unassembled WGS sequence"/>
</dbReference>
<name>A0A2S5KKX9_9PROT</name>
<proteinExistence type="predicted"/>
<dbReference type="PANTHER" id="PTHR37943:SF1">
    <property type="entry name" value="PROTEIN VES"/>
    <property type="match status" value="1"/>
</dbReference>
<dbReference type="Gene3D" id="2.60.120.10">
    <property type="entry name" value="Jelly Rolls"/>
    <property type="match status" value="1"/>
</dbReference>
<dbReference type="SUPFAM" id="SSF51182">
    <property type="entry name" value="RmlC-like cupins"/>
    <property type="match status" value="1"/>
</dbReference>
<evidence type="ECO:0000313" key="2">
    <source>
        <dbReference type="Proteomes" id="UP000238196"/>
    </source>
</evidence>
<comment type="caution">
    <text evidence="1">The sequence shown here is derived from an EMBL/GenBank/DDBJ whole genome shotgun (WGS) entry which is preliminary data.</text>
</comment>
<dbReference type="InterPro" id="IPR010282">
    <property type="entry name" value="Uncharacterised_HutD/Ves"/>
</dbReference>
<protein>
    <recommendedName>
        <fullName evidence="3">HutD-family protein</fullName>
    </recommendedName>
</protein>
<dbReference type="AlphaFoldDB" id="A0A2S5KKX9"/>
<evidence type="ECO:0008006" key="3">
    <source>
        <dbReference type="Google" id="ProtNLM"/>
    </source>
</evidence>
<dbReference type="InterPro" id="IPR011051">
    <property type="entry name" value="RmlC_Cupin_sf"/>
</dbReference>
<dbReference type="OrthoDB" id="5293125at2"/>
<reference evidence="1 2" key="1">
    <citation type="submission" date="2018-02" db="EMBL/GenBank/DDBJ databases">
        <title>novel marine gammaproteobacteria from coastal saline agro ecosystem.</title>
        <authorList>
            <person name="Krishnan R."/>
            <person name="Ramesh Kumar N."/>
        </authorList>
    </citation>
    <scope>NUCLEOTIDE SEQUENCE [LARGE SCALE GENOMIC DNA]</scope>
    <source>
        <strain evidence="1 2">228</strain>
    </source>
</reference>
<accession>A0A2S5KKX9</accession>
<sequence length="203" mass="22040">MSQVTYLPLASCTVMPWKNGGGTTTEIFRRDDPTDSGRFLWRISVADIGAAGPFSAFDGYRRVISVIQGEGMVLTIDGEGSPPLHTGRAWPFSGASEVDCRLIDGPIRDLNLIYAEGQVVADVSWHRGERWYMQETTEADVLVVFVQSGSVELSLADAAWSLQPLDTLVVERSASDVPSMLKLITAAASTVCIMKLVFRSAPV</sequence>